<dbReference type="EMBL" id="JAQQWM010000003">
    <property type="protein sequence ID" value="KAK8072118.1"/>
    <property type="molecule type" value="Genomic_DNA"/>
</dbReference>
<protein>
    <recommendedName>
        <fullName evidence="3">Secreted protein</fullName>
    </recommendedName>
</protein>
<dbReference type="Proteomes" id="UP001446871">
    <property type="component" value="Unassembled WGS sequence"/>
</dbReference>
<evidence type="ECO:0008006" key="3">
    <source>
        <dbReference type="Google" id="ProtNLM"/>
    </source>
</evidence>
<comment type="caution">
    <text evidence="1">The sequence shown here is derived from an EMBL/GenBank/DDBJ whole genome shotgun (WGS) entry which is preliminary data.</text>
</comment>
<sequence>MLFSLLNIPLLLPYPSMVACVIMTVLRVSARFAGGLGRTTAEAPLLMFTVEAAPSAPPPRRSRTRFVTSPVWEGGKGGIGARRQRLVGVDEEDKGR</sequence>
<evidence type="ECO:0000313" key="1">
    <source>
        <dbReference type="EMBL" id="KAK8072118.1"/>
    </source>
</evidence>
<name>A0ABR1VLI6_9PEZI</name>
<organism evidence="1 2">
    <name type="scientific">Apiospora saccharicola</name>
    <dbReference type="NCBI Taxonomy" id="335842"/>
    <lineage>
        <taxon>Eukaryota</taxon>
        <taxon>Fungi</taxon>
        <taxon>Dikarya</taxon>
        <taxon>Ascomycota</taxon>
        <taxon>Pezizomycotina</taxon>
        <taxon>Sordariomycetes</taxon>
        <taxon>Xylariomycetidae</taxon>
        <taxon>Amphisphaeriales</taxon>
        <taxon>Apiosporaceae</taxon>
        <taxon>Apiospora</taxon>
    </lineage>
</organism>
<proteinExistence type="predicted"/>
<keyword evidence="2" id="KW-1185">Reference proteome</keyword>
<reference evidence="1 2" key="1">
    <citation type="submission" date="2023-01" db="EMBL/GenBank/DDBJ databases">
        <title>Analysis of 21 Apiospora genomes using comparative genomics revels a genus with tremendous synthesis potential of carbohydrate active enzymes and secondary metabolites.</title>
        <authorList>
            <person name="Sorensen T."/>
        </authorList>
    </citation>
    <scope>NUCLEOTIDE SEQUENCE [LARGE SCALE GENOMIC DNA]</scope>
    <source>
        <strain evidence="1 2">CBS 83171</strain>
    </source>
</reference>
<accession>A0ABR1VLI6</accession>
<evidence type="ECO:0000313" key="2">
    <source>
        <dbReference type="Proteomes" id="UP001446871"/>
    </source>
</evidence>
<gene>
    <name evidence="1" type="ORF">PG996_005466</name>
</gene>